<accession>A0A645FCM9</accession>
<gene>
    <name evidence="1" type="ORF">SDC9_159437</name>
</gene>
<sequence length="131" mass="14835">MRWLDKERERIRLNLATGEHDLLPDGAELAGIQRLDSGNLLTFRTRQYRENNMYSLWNGYLDENGEEQSFSSSGSSYTYQDPVTGEYLDGSTSGVFYETVPLPAAVGPEVWLKPVFTRSTDLSVPVKVPIR</sequence>
<dbReference type="EMBL" id="VSSQ01058418">
    <property type="protein sequence ID" value="MPN12125.1"/>
    <property type="molecule type" value="Genomic_DNA"/>
</dbReference>
<comment type="caution">
    <text evidence="1">The sequence shown here is derived from an EMBL/GenBank/DDBJ whole genome shotgun (WGS) entry which is preliminary data.</text>
</comment>
<dbReference type="AlphaFoldDB" id="A0A645FCM9"/>
<organism evidence="1">
    <name type="scientific">bioreactor metagenome</name>
    <dbReference type="NCBI Taxonomy" id="1076179"/>
    <lineage>
        <taxon>unclassified sequences</taxon>
        <taxon>metagenomes</taxon>
        <taxon>ecological metagenomes</taxon>
    </lineage>
</organism>
<protein>
    <submittedName>
        <fullName evidence="1">Uncharacterized protein</fullName>
    </submittedName>
</protein>
<reference evidence="1" key="1">
    <citation type="submission" date="2019-08" db="EMBL/GenBank/DDBJ databases">
        <authorList>
            <person name="Kucharzyk K."/>
            <person name="Murdoch R.W."/>
            <person name="Higgins S."/>
            <person name="Loffler F."/>
        </authorList>
    </citation>
    <scope>NUCLEOTIDE SEQUENCE</scope>
</reference>
<name>A0A645FCM9_9ZZZZ</name>
<proteinExistence type="predicted"/>
<evidence type="ECO:0000313" key="1">
    <source>
        <dbReference type="EMBL" id="MPN12125.1"/>
    </source>
</evidence>